<accession>A0A1G4JL51</accession>
<evidence type="ECO:0000256" key="9">
    <source>
        <dbReference type="ARBA" id="ARBA00023242"/>
    </source>
</evidence>
<dbReference type="GO" id="GO:0006284">
    <property type="term" value="P:base-excision repair"/>
    <property type="evidence" value="ECO:0007669"/>
    <property type="project" value="EnsemblFungi"/>
</dbReference>
<name>A0A1G4JL51_9SACH</name>
<dbReference type="STRING" id="1266660.A0A1G4JL51"/>
<evidence type="ECO:0000259" key="14">
    <source>
        <dbReference type="PROSITE" id="PS51999"/>
    </source>
</evidence>
<evidence type="ECO:0000256" key="6">
    <source>
        <dbReference type="ARBA" id="ARBA00022801"/>
    </source>
</evidence>
<dbReference type="PROSITE" id="PS51999">
    <property type="entry name" value="ZF_GRF"/>
    <property type="match status" value="1"/>
</dbReference>
<dbReference type="GO" id="GO:0008081">
    <property type="term" value="F:phosphoric diester hydrolase activity"/>
    <property type="evidence" value="ECO:0007669"/>
    <property type="project" value="EnsemblFungi"/>
</dbReference>
<feature type="domain" description="GRF-type" evidence="14">
    <location>
        <begin position="479"/>
        <end position="524"/>
    </location>
</feature>
<feature type="active site" description="Proton acceptor" evidence="10">
    <location>
        <position position="347"/>
    </location>
</feature>
<evidence type="ECO:0000256" key="1">
    <source>
        <dbReference type="ARBA" id="ARBA00001936"/>
    </source>
</evidence>
<organism evidence="15 16">
    <name type="scientific">Lachancea dasiensis</name>
    <dbReference type="NCBI Taxonomy" id="1072105"/>
    <lineage>
        <taxon>Eukaryota</taxon>
        <taxon>Fungi</taxon>
        <taxon>Dikarya</taxon>
        <taxon>Ascomycota</taxon>
        <taxon>Saccharomycotina</taxon>
        <taxon>Saccharomycetes</taxon>
        <taxon>Saccharomycetales</taxon>
        <taxon>Saccharomycetaceae</taxon>
        <taxon>Lachancea</taxon>
    </lineage>
</organism>
<evidence type="ECO:0000256" key="4">
    <source>
        <dbReference type="ARBA" id="ARBA00022723"/>
    </source>
</evidence>
<dbReference type="OrthoDB" id="391817at2759"/>
<dbReference type="InterPro" id="IPR020848">
    <property type="entry name" value="AP_endonuclease_F1_CS"/>
</dbReference>
<evidence type="ECO:0000256" key="5">
    <source>
        <dbReference type="ARBA" id="ARBA00022771"/>
    </source>
</evidence>
<dbReference type="InterPro" id="IPR036691">
    <property type="entry name" value="Endo/exonu/phosph_ase_sf"/>
</dbReference>
<dbReference type="InterPro" id="IPR004808">
    <property type="entry name" value="AP_endonuc_1"/>
</dbReference>
<dbReference type="Proteomes" id="UP000190274">
    <property type="component" value="Chromosome F"/>
</dbReference>
<dbReference type="Gene3D" id="3.60.10.10">
    <property type="entry name" value="Endonuclease/exonuclease/phosphatase"/>
    <property type="match status" value="1"/>
</dbReference>
<dbReference type="Pfam" id="PF06839">
    <property type="entry name" value="Zn_ribbon_GRF"/>
    <property type="match status" value="1"/>
</dbReference>
<dbReference type="GO" id="GO:0008270">
    <property type="term" value="F:zinc ion binding"/>
    <property type="evidence" value="ECO:0007669"/>
    <property type="project" value="UniProtKB-KW"/>
</dbReference>
<dbReference type="SUPFAM" id="SSF56219">
    <property type="entry name" value="DNase I-like"/>
    <property type="match status" value="1"/>
</dbReference>
<comment type="similarity">
    <text evidence="2">Belongs to the DNA repair enzymes AP/ExoA family.</text>
</comment>
<evidence type="ECO:0000256" key="3">
    <source>
        <dbReference type="ARBA" id="ARBA00013541"/>
    </source>
</evidence>
<dbReference type="PROSITE" id="PS00728">
    <property type="entry name" value="AP_NUCLEASE_F1_3"/>
    <property type="match status" value="1"/>
</dbReference>
<feature type="site" description="Important for catalytic activity" evidence="12">
    <location>
        <position position="321"/>
    </location>
</feature>
<gene>
    <name evidence="15" type="ORF">LADA_0F09186G</name>
</gene>
<protein>
    <recommendedName>
        <fullName evidence="3">DNA-(apurinic or apyrimidinic site) endonuclease 2</fullName>
    </recommendedName>
</protein>
<dbReference type="GO" id="GO:0003677">
    <property type="term" value="F:DNA binding"/>
    <property type="evidence" value="ECO:0007669"/>
    <property type="project" value="InterPro"/>
</dbReference>
<feature type="active site" evidence="10">
    <location>
        <position position="174"/>
    </location>
</feature>
<keyword evidence="4 11" id="KW-0479">Metal-binding</keyword>
<dbReference type="PANTHER" id="PTHR22748">
    <property type="entry name" value="AP ENDONUCLEASE"/>
    <property type="match status" value="1"/>
</dbReference>
<keyword evidence="9" id="KW-0539">Nucleus</keyword>
<keyword evidence="16" id="KW-1185">Reference proteome</keyword>
<dbReference type="AlphaFoldDB" id="A0A1G4JL51"/>
<evidence type="ECO:0000313" key="15">
    <source>
        <dbReference type="EMBL" id="SCU91303.1"/>
    </source>
</evidence>
<feature type="binding site" evidence="11">
    <location>
        <position position="54"/>
    </location>
    <ligand>
        <name>Mg(2+)</name>
        <dbReference type="ChEBI" id="CHEBI:18420"/>
        <label>1</label>
    </ligand>
</feature>
<dbReference type="PROSITE" id="PS51435">
    <property type="entry name" value="AP_NUCLEASE_F1_4"/>
    <property type="match status" value="1"/>
</dbReference>
<feature type="binding site" evidence="11">
    <location>
        <position position="347"/>
    </location>
    <ligand>
        <name>Mg(2+)</name>
        <dbReference type="ChEBI" id="CHEBI:18420"/>
        <label>1</label>
    </ligand>
</feature>
<keyword evidence="7" id="KW-0862">Zinc</keyword>
<dbReference type="EMBL" id="LT598458">
    <property type="protein sequence ID" value="SCU91303.1"/>
    <property type="molecule type" value="Genomic_DNA"/>
</dbReference>
<dbReference type="InterPro" id="IPR005135">
    <property type="entry name" value="Endo/exonuclease/phosphatase"/>
</dbReference>
<dbReference type="GO" id="GO:0008311">
    <property type="term" value="F:double-stranded DNA 3'-5' DNA exonuclease activity"/>
    <property type="evidence" value="ECO:0007669"/>
    <property type="project" value="EnsemblFungi"/>
</dbReference>
<evidence type="ECO:0000256" key="12">
    <source>
        <dbReference type="PIRSR" id="PIRSR604808-3"/>
    </source>
</evidence>
<proteinExistence type="inferred from homology"/>
<keyword evidence="6" id="KW-0378">Hydrolase</keyword>
<comment type="cofactor">
    <cofactor evidence="11">
        <name>Mg(2+)</name>
        <dbReference type="ChEBI" id="CHEBI:18420"/>
    </cofactor>
    <cofactor evidence="11">
        <name>Mn(2+)</name>
        <dbReference type="ChEBI" id="CHEBI:29035"/>
    </cofactor>
    <text evidence="11">Probably binds two magnesium or manganese ions per subunit.</text>
</comment>
<evidence type="ECO:0000313" key="16">
    <source>
        <dbReference type="Proteomes" id="UP000190274"/>
    </source>
</evidence>
<feature type="site" description="Interaction with DNA substrate" evidence="12">
    <location>
        <position position="347"/>
    </location>
</feature>
<dbReference type="InterPro" id="IPR010666">
    <property type="entry name" value="Znf_GRF"/>
</dbReference>
<feature type="binding site" evidence="11">
    <location>
        <position position="18"/>
    </location>
    <ligand>
        <name>Mg(2+)</name>
        <dbReference type="ChEBI" id="CHEBI:18420"/>
        <label>1</label>
    </ligand>
</feature>
<sequence>MAQIPDKNVEEVRFLTFNVNGLRTFFHYHPFNNMNNSLAKVFDHFKSDIITFQELKTDLPALTRWGKVKGYYSFISIPVSRRGYSGVGCWIRIPDPEDPLFKLLEVVKAEEGITGFLDVKFNKSRCRYRDNEMLGIGGYESLGIEDAHEALALDSEGRCVMVELQFNVVVINVYCPANSMDTDQGEEFRLKFLKVLFRRIRNLRAAGKTIVLMGDINVCRDLIDQSASLKVNGITVTSLTKGTAVEAENPRAVKNFIYAPARPARRLLNEMLADSVLPHLATTGTLIDTTREVQGRDRMQMYTVWNTLKNMRPINYGSRVDYILVSKESRDMIRKSDIWPHIMGSDHCPVFADLRLNTGLRPGESDRKVSSVVPFEAKYKYGLNHMDITSMFSRVAKPAATTNTSIKDQKRIHKPTIATVKERNLAPFQNLQNSPSPHDVMRSSEDISTRVTPAPLVPANRSESFFTMLNGMLEKPPQCKHNENAIMRTSKTSANPGKKFWVCARPNGAPADSEASCGFFQWKT</sequence>
<comment type="cofactor">
    <cofactor evidence="1">
        <name>Mn(2+)</name>
        <dbReference type="ChEBI" id="CHEBI:29035"/>
    </cofactor>
</comment>
<evidence type="ECO:0000256" key="7">
    <source>
        <dbReference type="ARBA" id="ARBA00022833"/>
    </source>
</evidence>
<feature type="site" description="Transition state stabilizer" evidence="12">
    <location>
        <position position="217"/>
    </location>
</feature>
<feature type="binding site" evidence="11">
    <location>
        <position position="215"/>
    </location>
    <ligand>
        <name>Mg(2+)</name>
        <dbReference type="ChEBI" id="CHEBI:18420"/>
        <label>1</label>
    </ligand>
</feature>
<dbReference type="PANTHER" id="PTHR22748:SF4">
    <property type="entry name" value="DNA-(APURINIC OR APYRIMIDINIC SITE) ENDONUCLEASE 2"/>
    <property type="match status" value="1"/>
</dbReference>
<evidence type="ECO:0000256" key="10">
    <source>
        <dbReference type="PIRSR" id="PIRSR604808-1"/>
    </source>
</evidence>
<feature type="binding site" evidence="11">
    <location>
        <position position="346"/>
    </location>
    <ligand>
        <name>Mg(2+)</name>
        <dbReference type="ChEBI" id="CHEBI:18420"/>
        <label>1</label>
    </ligand>
</feature>
<keyword evidence="5 13" id="KW-0863">Zinc-finger</keyword>
<feature type="binding site" evidence="11">
    <location>
        <position position="217"/>
    </location>
    <ligand>
        <name>Mg(2+)</name>
        <dbReference type="ChEBI" id="CHEBI:18420"/>
        <label>1</label>
    </ligand>
</feature>
<evidence type="ECO:0000256" key="8">
    <source>
        <dbReference type="ARBA" id="ARBA00022842"/>
    </source>
</evidence>
<feature type="active site" description="Proton donor/acceptor" evidence="10">
    <location>
        <position position="215"/>
    </location>
</feature>
<dbReference type="GO" id="GO:0005634">
    <property type="term" value="C:nucleus"/>
    <property type="evidence" value="ECO:0007669"/>
    <property type="project" value="TreeGrafter"/>
</dbReference>
<dbReference type="Pfam" id="PF03372">
    <property type="entry name" value="Exo_endo_phos"/>
    <property type="match status" value="1"/>
</dbReference>
<evidence type="ECO:0000256" key="13">
    <source>
        <dbReference type="PROSITE-ProRule" id="PRU01343"/>
    </source>
</evidence>
<evidence type="ECO:0000256" key="11">
    <source>
        <dbReference type="PIRSR" id="PIRSR604808-2"/>
    </source>
</evidence>
<evidence type="ECO:0000256" key="2">
    <source>
        <dbReference type="ARBA" id="ARBA00007092"/>
    </source>
</evidence>
<keyword evidence="11" id="KW-0464">Manganese</keyword>
<reference evidence="15 16" key="1">
    <citation type="submission" date="2016-03" db="EMBL/GenBank/DDBJ databases">
        <authorList>
            <person name="Devillers H."/>
        </authorList>
    </citation>
    <scope>NUCLEOTIDE SEQUENCE [LARGE SCALE GENOMIC DNA]</scope>
    <source>
        <strain evidence="15">CBS 10888</strain>
    </source>
</reference>
<keyword evidence="8 11" id="KW-0460">Magnesium</keyword>
<dbReference type="GO" id="GO:0003906">
    <property type="term" value="F:DNA-(apurinic or apyrimidinic site) endonuclease activity"/>
    <property type="evidence" value="ECO:0007669"/>
    <property type="project" value="EnsemblFungi"/>
</dbReference>